<evidence type="ECO:0000313" key="2">
    <source>
        <dbReference type="Proteomes" id="UP000602395"/>
    </source>
</evidence>
<reference evidence="1 2" key="1">
    <citation type="submission" date="2020-09" db="EMBL/GenBank/DDBJ databases">
        <title>Novel species in genus Gordonia.</title>
        <authorList>
            <person name="Zhang G."/>
        </authorList>
    </citation>
    <scope>NUCLEOTIDE SEQUENCE [LARGE SCALE GENOMIC DNA]</scope>
    <source>
        <strain evidence="1 2">ON-33</strain>
    </source>
</reference>
<dbReference type="EMBL" id="JACWMS010000001">
    <property type="protein sequence ID" value="MBD1318438.1"/>
    <property type="molecule type" value="Genomic_DNA"/>
</dbReference>
<gene>
    <name evidence="1" type="ORF">IDF66_02475</name>
</gene>
<organism evidence="1 2">
    <name type="scientific">Gordonia hankookensis</name>
    <dbReference type="NCBI Taxonomy" id="589403"/>
    <lineage>
        <taxon>Bacteria</taxon>
        <taxon>Bacillati</taxon>
        <taxon>Actinomycetota</taxon>
        <taxon>Actinomycetes</taxon>
        <taxon>Mycobacteriales</taxon>
        <taxon>Gordoniaceae</taxon>
        <taxon>Gordonia</taxon>
    </lineage>
</organism>
<dbReference type="RefSeq" id="WP_190265603.1">
    <property type="nucleotide sequence ID" value="NZ_BAABAD010000003.1"/>
</dbReference>
<sequence length="155" mass="17392">MNDLHVDDEHSDETDAWLVEAGRRLDEPTGDVQRLIDAISADLSRVRRPARTLTSDTPGVAVSDRIIKQLLSIRIRSTLGRLVVFVAVDGEADLIDGIRIGLIARYHDELPARSEDVRDVVDDVLVAALGRHTTATARQNITVRWQDVYTREWLT</sequence>
<dbReference type="Proteomes" id="UP000602395">
    <property type="component" value="Unassembled WGS sequence"/>
</dbReference>
<proteinExistence type="predicted"/>
<accession>A0ABR7W6Q9</accession>
<evidence type="ECO:0000313" key="1">
    <source>
        <dbReference type="EMBL" id="MBD1318438.1"/>
    </source>
</evidence>
<protein>
    <submittedName>
        <fullName evidence="1">Uncharacterized protein</fullName>
    </submittedName>
</protein>
<keyword evidence="2" id="KW-1185">Reference proteome</keyword>
<name>A0ABR7W6Q9_9ACTN</name>
<comment type="caution">
    <text evidence="1">The sequence shown here is derived from an EMBL/GenBank/DDBJ whole genome shotgun (WGS) entry which is preliminary data.</text>
</comment>